<dbReference type="eggNOG" id="COG4220">
    <property type="taxonomic scope" value="Bacteria"/>
</dbReference>
<evidence type="ECO:0000313" key="2">
    <source>
        <dbReference type="Proteomes" id="UP000001225"/>
    </source>
</evidence>
<evidence type="ECO:0000313" key="1">
    <source>
        <dbReference type="EMBL" id="CAP43228.1"/>
    </source>
</evidence>
<dbReference type="KEGG" id="bpt:Bpet2886"/>
<gene>
    <name evidence="1" type="ordered locus">Bpet2886</name>
</gene>
<organism evidence="1 2">
    <name type="scientific">Bordetella petrii (strain ATCC BAA-461 / DSM 12804 / CCUG 43448 / CIP 107267 / Se-1111R)</name>
    <dbReference type="NCBI Taxonomy" id="340100"/>
    <lineage>
        <taxon>Bacteria</taxon>
        <taxon>Pseudomonadati</taxon>
        <taxon>Pseudomonadota</taxon>
        <taxon>Betaproteobacteria</taxon>
        <taxon>Burkholderiales</taxon>
        <taxon>Alcaligenaceae</taxon>
        <taxon>Bordetella</taxon>
    </lineage>
</organism>
<protein>
    <submittedName>
        <fullName evidence="1">Uncharacterized protein</fullName>
    </submittedName>
</protein>
<dbReference type="EMBL" id="AM902716">
    <property type="protein sequence ID" value="CAP43228.1"/>
    <property type="molecule type" value="Genomic_DNA"/>
</dbReference>
<proteinExistence type="predicted"/>
<dbReference type="STRING" id="94624.Bpet2886"/>
<sequence>MQLAALAGVSARRIRQLAEQGTLERVGRNEYALGPSIRALIDDAAGTGSVLQRERTRLVRAQADEAELRLAEAKKLVAPIEQYAEVWAHRCGIIRANMLNVPGRVVSQLLGENDESRFKATLRAEIIEALKASADPNFGDENLGPTN</sequence>
<accession>A9IRX2</accession>
<dbReference type="AlphaFoldDB" id="A9IRX2"/>
<keyword evidence="2" id="KW-1185">Reference proteome</keyword>
<dbReference type="Proteomes" id="UP000001225">
    <property type="component" value="Chromosome"/>
</dbReference>
<name>A9IRX2_BORPD</name>
<reference evidence="1 2" key="1">
    <citation type="journal article" date="2008" name="BMC Genomics">
        <title>The missing link: Bordetella petrii is endowed with both the metabolic versatility of environmental bacteria and virulence traits of pathogenic Bordetellae.</title>
        <authorList>
            <person name="Gross R."/>
            <person name="Guzman C.A."/>
            <person name="Sebaihia M."/>
            <person name="Martins Dos Santos V.A."/>
            <person name="Pieper D.H."/>
            <person name="Koebnik R."/>
            <person name="Lechner M."/>
            <person name="Bartels D."/>
            <person name="Buhrmester J."/>
            <person name="Choudhuri J.V."/>
            <person name="Ebensen T."/>
            <person name="Gaigalat L."/>
            <person name="Herrmann S."/>
            <person name="Khachane A.N."/>
            <person name="Larisch C."/>
            <person name="Link S."/>
            <person name="Linke B."/>
            <person name="Meyer F."/>
            <person name="Mormann S."/>
            <person name="Nakunst D."/>
            <person name="Rueckert C."/>
            <person name="Schneiker-Bekel S."/>
            <person name="Schulze K."/>
            <person name="Vorhoelter F.J."/>
            <person name="Yevsa T."/>
            <person name="Engle J.T."/>
            <person name="Goldman W.E."/>
            <person name="Puehler A."/>
            <person name="Goebel U.B."/>
            <person name="Goesmann A."/>
            <person name="Bloecker H."/>
            <person name="Kaiser O."/>
            <person name="Martinez-Arias R."/>
        </authorList>
    </citation>
    <scope>NUCLEOTIDE SEQUENCE [LARGE SCALE GENOMIC DNA]</scope>
    <source>
        <strain evidence="2">ATCC BAA-461 / DSM 12804 / CCUG 43448 / CIP 107267 / Se-1111R</strain>
    </source>
</reference>